<sequence length="236" mass="25616">MHVRRLFSFHPPSASPALAVAALSAVLGVAACGPGRVVVLEPPVNAQEVVSRLEARERLAVPLRVVFDWEMSEQGVRVDGRGSARMEPPFKARLDLFLGNNEPAGSASAIDDDLRIPTELPPQVLPPANLLWSALGVFKPGLGTALLGAERVDGGVHLSYGLPGGETAVYRLVDGRIVRVEVMREGSVVQRLTLQRDDLQVPVEATYRDLVEVRELKLVRESVAQTEPFPPDIWTP</sequence>
<dbReference type="PROSITE" id="PS51257">
    <property type="entry name" value="PROKAR_LIPOPROTEIN"/>
    <property type="match status" value="1"/>
</dbReference>
<dbReference type="EMBL" id="JBBHLI010000004">
    <property type="protein sequence ID" value="MEK9501296.1"/>
    <property type="molecule type" value="Genomic_DNA"/>
</dbReference>
<reference evidence="1 2" key="1">
    <citation type="submission" date="2024-02" db="EMBL/GenBank/DDBJ databases">
        <title>A novel Gemmatimonadota bacterium.</title>
        <authorList>
            <person name="Du Z.-J."/>
            <person name="Ye Y.-Q."/>
        </authorList>
    </citation>
    <scope>NUCLEOTIDE SEQUENCE [LARGE SCALE GENOMIC DNA]</scope>
    <source>
        <strain evidence="1 2">DH-20</strain>
    </source>
</reference>
<dbReference type="Proteomes" id="UP001484239">
    <property type="component" value="Unassembled WGS sequence"/>
</dbReference>
<name>A0ABU9E979_9BACT</name>
<gene>
    <name evidence="1" type="ORF">WI372_09930</name>
</gene>
<evidence type="ECO:0000313" key="1">
    <source>
        <dbReference type="EMBL" id="MEK9501296.1"/>
    </source>
</evidence>
<keyword evidence="2" id="KW-1185">Reference proteome</keyword>
<comment type="caution">
    <text evidence="1">The sequence shown here is derived from an EMBL/GenBank/DDBJ whole genome shotgun (WGS) entry which is preliminary data.</text>
</comment>
<evidence type="ECO:0000313" key="2">
    <source>
        <dbReference type="Proteomes" id="UP001484239"/>
    </source>
</evidence>
<accession>A0ABU9E979</accession>
<protein>
    <submittedName>
        <fullName evidence="1">Uncharacterized protein</fullName>
    </submittedName>
</protein>
<dbReference type="RefSeq" id="WP_405277529.1">
    <property type="nucleotide sequence ID" value="NZ_JBBHLI010000004.1"/>
</dbReference>
<organism evidence="1 2">
    <name type="scientific">Gaopeijia maritima</name>
    <dbReference type="NCBI Taxonomy" id="3119007"/>
    <lineage>
        <taxon>Bacteria</taxon>
        <taxon>Pseudomonadati</taxon>
        <taxon>Gemmatimonadota</taxon>
        <taxon>Longimicrobiia</taxon>
        <taxon>Gaopeijiales</taxon>
        <taxon>Gaopeijiaceae</taxon>
        <taxon>Gaopeijia</taxon>
    </lineage>
</organism>
<proteinExistence type="predicted"/>